<dbReference type="HOGENOM" id="CLU_1575415_0_0_0"/>
<dbReference type="STRING" id="1499967.U27_01498"/>
<gene>
    <name evidence="1" type="ORF">U27_01498</name>
</gene>
<organism evidence="1">
    <name type="scientific">Vecturithrix granuli</name>
    <dbReference type="NCBI Taxonomy" id="1499967"/>
    <lineage>
        <taxon>Bacteria</taxon>
        <taxon>Candidatus Moduliflexota</taxon>
        <taxon>Candidatus Vecturitrichia</taxon>
        <taxon>Candidatus Vecturitrichales</taxon>
        <taxon>Candidatus Vecturitrichaceae</taxon>
        <taxon>Candidatus Vecturithrix</taxon>
    </lineage>
</organism>
<keyword evidence="2" id="KW-1185">Reference proteome</keyword>
<evidence type="ECO:0000313" key="1">
    <source>
        <dbReference type="EMBL" id="GAK61597.1"/>
    </source>
</evidence>
<reference evidence="1" key="1">
    <citation type="journal article" date="2015" name="PeerJ">
        <title>First genomic representation of candidate bacterial phylum KSB3 points to enhanced environmental sensing as a trigger of wastewater bulking.</title>
        <authorList>
            <person name="Sekiguchi Y."/>
            <person name="Ohashi A."/>
            <person name="Parks D.H."/>
            <person name="Yamauchi T."/>
            <person name="Tyson G.W."/>
            <person name="Hugenholtz P."/>
        </authorList>
    </citation>
    <scope>NUCLEOTIDE SEQUENCE [LARGE SCALE GENOMIC DNA]</scope>
</reference>
<sequence length="169" mass="18957">MDALINLLILYIIFTLFSSLFRKTTSSKQAPKQQKPSTQPQILVENIQTRVGQYTRKIEQYLTQAAPSEQPPPFAVTQESVPVSDRIEPATELILSSTDQELEQLLSLPPEDITQNILPLSQQQTRISMAKKTGQAESLLNLFTNRQSVLQGIILSEILGPPLSKRSQR</sequence>
<protein>
    <submittedName>
        <fullName evidence="1">Uncharacterized protein</fullName>
    </submittedName>
</protein>
<accession>A0A081CAJ2</accession>
<name>A0A081CAJ2_VECG1</name>
<proteinExistence type="predicted"/>
<dbReference type="AlphaFoldDB" id="A0A081CAJ2"/>
<dbReference type="Proteomes" id="UP000030661">
    <property type="component" value="Unassembled WGS sequence"/>
</dbReference>
<dbReference type="EMBL" id="DF820480">
    <property type="protein sequence ID" value="GAK61597.1"/>
    <property type="molecule type" value="Genomic_DNA"/>
</dbReference>
<evidence type="ECO:0000313" key="2">
    <source>
        <dbReference type="Proteomes" id="UP000030661"/>
    </source>
</evidence>